<dbReference type="PIRSF" id="PIRSF002825">
    <property type="entry name" value="CfbpA"/>
    <property type="match status" value="1"/>
</dbReference>
<dbReference type="GO" id="GO:0030288">
    <property type="term" value="C:outer membrane-bounded periplasmic space"/>
    <property type="evidence" value="ECO:0007669"/>
    <property type="project" value="TreeGrafter"/>
</dbReference>
<keyword evidence="2 4" id="KW-0732">Signal</keyword>
<accession>A0A316JBQ7</accession>
<comment type="caution">
    <text evidence="5">The sequence shown here is derived from an EMBL/GenBank/DDBJ whole genome shotgun (WGS) entry which is preliminary data.</text>
</comment>
<evidence type="ECO:0000256" key="4">
    <source>
        <dbReference type="SAM" id="SignalP"/>
    </source>
</evidence>
<dbReference type="InterPro" id="IPR026045">
    <property type="entry name" value="Ferric-bd"/>
</dbReference>
<keyword evidence="3" id="KW-0408">Iron</keyword>
<proteinExistence type="inferred from homology"/>
<dbReference type="PANTHER" id="PTHR30006">
    <property type="entry name" value="THIAMINE-BINDING PERIPLASMIC PROTEIN-RELATED"/>
    <property type="match status" value="1"/>
</dbReference>
<sequence>MPKFARYALALTAASFLSGAAYANEVNIYTTREPGLIQPLLDAYKEKTGTTVNTVLLKDGLAERVASEGEKSPADILMTVDAGNLIDLVEQGLTQPIDSQVLKDAVPEQLRDADGNWYALSMRARVVYADKDLDLDAITYEELADPKWKGKICIRAGQHPYNTALFADYIAHYGAEKTEEWLRGLKDNLARKAAGGDRDGAKDIVGGICDLAVANSYYVGLMRSGKSGDEQKSWGEGIKVLLPTFKDGGTQVNISGAAVAKNAPNKDEAVKLLEYLVSDEAQQLYAKANYEYPVKPGAPLDPIVESFGELKIDSVPLLEIVSHRKQASELVDKVGFDN</sequence>
<evidence type="ECO:0000256" key="1">
    <source>
        <dbReference type="ARBA" id="ARBA00008520"/>
    </source>
</evidence>
<dbReference type="Gene3D" id="3.40.190.10">
    <property type="entry name" value="Periplasmic binding protein-like II"/>
    <property type="match status" value="2"/>
</dbReference>
<keyword evidence="3" id="KW-0479">Metal-binding</keyword>
<dbReference type="Pfam" id="PF13343">
    <property type="entry name" value="SBP_bac_6"/>
    <property type="match status" value="1"/>
</dbReference>
<dbReference type="SUPFAM" id="SSF53850">
    <property type="entry name" value="Periplasmic binding protein-like II"/>
    <property type="match status" value="1"/>
</dbReference>
<protein>
    <submittedName>
        <fullName evidence="5">Iron ABC transporter substrate-binding protein</fullName>
    </submittedName>
</protein>
<dbReference type="PANTHER" id="PTHR30006:SF15">
    <property type="entry name" value="IRON-UTILIZATION PERIPLASMIC PROTEIN"/>
    <property type="match status" value="1"/>
</dbReference>
<evidence type="ECO:0000256" key="2">
    <source>
        <dbReference type="ARBA" id="ARBA00022729"/>
    </source>
</evidence>
<organism evidence="5 6">
    <name type="scientific">Falsochrobactrum shanghaiense</name>
    <dbReference type="NCBI Taxonomy" id="2201899"/>
    <lineage>
        <taxon>Bacteria</taxon>
        <taxon>Pseudomonadati</taxon>
        <taxon>Pseudomonadota</taxon>
        <taxon>Alphaproteobacteria</taxon>
        <taxon>Hyphomicrobiales</taxon>
        <taxon>Brucellaceae</taxon>
        <taxon>Falsochrobactrum</taxon>
    </lineage>
</organism>
<dbReference type="OrthoDB" id="9769567at2"/>
<comment type="similarity">
    <text evidence="1">Belongs to the bacterial solute-binding protein 1 family.</text>
</comment>
<feature type="signal peptide" evidence="4">
    <location>
        <begin position="1"/>
        <end position="23"/>
    </location>
</feature>
<keyword evidence="6" id="KW-1185">Reference proteome</keyword>
<evidence type="ECO:0000313" key="6">
    <source>
        <dbReference type="Proteomes" id="UP000245865"/>
    </source>
</evidence>
<name>A0A316JBQ7_9HYPH</name>
<dbReference type="GO" id="GO:0046872">
    <property type="term" value="F:metal ion binding"/>
    <property type="evidence" value="ECO:0007669"/>
    <property type="project" value="UniProtKB-KW"/>
</dbReference>
<dbReference type="CDD" id="cd13542">
    <property type="entry name" value="PBP2_FutA1_ilke"/>
    <property type="match status" value="1"/>
</dbReference>
<dbReference type="AlphaFoldDB" id="A0A316JBQ7"/>
<dbReference type="EMBL" id="QGDB01000002">
    <property type="protein sequence ID" value="PWL18708.1"/>
    <property type="molecule type" value="Genomic_DNA"/>
</dbReference>
<reference evidence="5 6" key="1">
    <citation type="submission" date="2018-05" db="EMBL/GenBank/DDBJ databases">
        <title>Comparative genomic sequence analysis between strain HN4 and CCM 8460T (Falsochrobactrum ovis) will provide more evidence to prove that HN4 is a new species of Falsochrobactrum.</title>
        <authorList>
            <person name="Lyu W."/>
            <person name="Sun L."/>
            <person name="Yao L."/>
        </authorList>
    </citation>
    <scope>NUCLEOTIDE SEQUENCE [LARGE SCALE GENOMIC DNA]</scope>
    <source>
        <strain evidence="5 6">HN4</strain>
    </source>
</reference>
<feature type="chain" id="PRO_5016410433" evidence="4">
    <location>
        <begin position="24"/>
        <end position="338"/>
    </location>
</feature>
<evidence type="ECO:0000256" key="3">
    <source>
        <dbReference type="PIRSR" id="PIRSR002825-1"/>
    </source>
</evidence>
<feature type="binding site" evidence="3">
    <location>
        <position position="217"/>
    </location>
    <ligand>
        <name>Fe cation</name>
        <dbReference type="ChEBI" id="CHEBI:24875"/>
    </ligand>
</feature>
<dbReference type="RefSeq" id="WP_109705607.1">
    <property type="nucleotide sequence ID" value="NZ_QGDB01000002.1"/>
</dbReference>
<evidence type="ECO:0000313" key="5">
    <source>
        <dbReference type="EMBL" id="PWL18708.1"/>
    </source>
</evidence>
<feature type="binding site" evidence="3">
    <location>
        <position position="218"/>
    </location>
    <ligand>
        <name>Fe cation</name>
        <dbReference type="ChEBI" id="CHEBI:24875"/>
    </ligand>
</feature>
<gene>
    <name evidence="5" type="ORF">DKP76_06410</name>
</gene>
<dbReference type="Proteomes" id="UP000245865">
    <property type="component" value="Unassembled WGS sequence"/>
</dbReference>